<organism evidence="2 3">
    <name type="scientific">Amphritea pacifica</name>
    <dbReference type="NCBI Taxonomy" id="2811233"/>
    <lineage>
        <taxon>Bacteria</taxon>
        <taxon>Pseudomonadati</taxon>
        <taxon>Pseudomonadota</taxon>
        <taxon>Gammaproteobacteria</taxon>
        <taxon>Oceanospirillales</taxon>
        <taxon>Oceanospirillaceae</taxon>
        <taxon>Amphritea</taxon>
    </lineage>
</organism>
<proteinExistence type="predicted"/>
<dbReference type="RefSeq" id="WP_205214028.1">
    <property type="nucleotide sequence ID" value="NZ_JAFFZP010000028.1"/>
</dbReference>
<name>A0ABS2WBH6_9GAMM</name>
<protein>
    <submittedName>
        <fullName evidence="2">Uncharacterized protein</fullName>
    </submittedName>
</protein>
<evidence type="ECO:0000256" key="1">
    <source>
        <dbReference type="SAM" id="Coils"/>
    </source>
</evidence>
<sequence length="306" mass="35565">MIQTKYGTFDGDSWEDLCQLVFKSKYKDQQYQEMVASPGDFGIEGFTKLDGVAFQCYCPDTHYTQKELYEKQRDKITKDLEKLRAYEHEISRRMGNTKIREWVFVTPLITDNKLLSHAQTKQVEVVTWGLSIIDPEFKVILQDADYFATEINAIQTAKGKKITLFSALELESQAEEQEVSEYEKNISKKNKVRCTFNGVLDEEKHLKLNRITSNKWLKNDPFLKEIEKNASEIYFHVLRAINQYESEVEELCITWRGDAEELISKVRDELAQRLSEATPTLGEAEIYRIADQMTSKWIALCPLGIE</sequence>
<reference evidence="2 3" key="1">
    <citation type="submission" date="2021-02" db="EMBL/GenBank/DDBJ databases">
        <title>A novel species of genus Amphritea isolated from a fishpond in China.</title>
        <authorList>
            <person name="Lu H."/>
        </authorList>
    </citation>
    <scope>NUCLEOTIDE SEQUENCE [LARGE SCALE GENOMIC DNA]</scope>
    <source>
        <strain evidence="2 3">RP18W</strain>
    </source>
</reference>
<dbReference type="EMBL" id="JAFFZP010000028">
    <property type="protein sequence ID" value="MBN0988827.1"/>
    <property type="molecule type" value="Genomic_DNA"/>
</dbReference>
<dbReference type="Proteomes" id="UP000760472">
    <property type="component" value="Unassembled WGS sequence"/>
</dbReference>
<comment type="caution">
    <text evidence="2">The sequence shown here is derived from an EMBL/GenBank/DDBJ whole genome shotgun (WGS) entry which is preliminary data.</text>
</comment>
<evidence type="ECO:0000313" key="2">
    <source>
        <dbReference type="EMBL" id="MBN0988827.1"/>
    </source>
</evidence>
<keyword evidence="1" id="KW-0175">Coiled coil</keyword>
<gene>
    <name evidence="2" type="ORF">JW498_15760</name>
</gene>
<evidence type="ECO:0000313" key="3">
    <source>
        <dbReference type="Proteomes" id="UP000760472"/>
    </source>
</evidence>
<accession>A0ABS2WBH6</accession>
<feature type="coiled-coil region" evidence="1">
    <location>
        <begin position="165"/>
        <end position="192"/>
    </location>
</feature>
<keyword evidence="3" id="KW-1185">Reference proteome</keyword>